<feature type="compositionally biased region" description="Polar residues" evidence="2">
    <location>
        <begin position="917"/>
        <end position="935"/>
    </location>
</feature>
<gene>
    <name evidence="5" type="ORF">C8A01DRAFT_45882</name>
</gene>
<sequence>MPTARSTVLDKYFMHVFSGAHAIYQSHSGTSDGNAVLQAIARDVKSLSDAVVVEHAHSEDLRVLVTESRRVAVELLDVLEKLKVRGPKSHYKSLKVALRDAWGRDEIDSLEQRLSSLQAQISVAVKGLVETNNLLRLDMKKLVTMDTMVKDILQAIKVLQPGDEDRHTTNDRMHALSLAISNLGAHGRTLAREQDLLASLHFLAFQVRHESIDKAHADTYEWIFQDAVPDTAQPIRFAQWLEQGNGIFWIHGKPGSGKSTLMKFICNDARTRGYLSHWSEHHTQVLEGLRRSKMGQPLNPTERRLRYEADLVKSYHRQQSGDDERGEGEIAKLVTAKYFFWNAGSKLQKSQEGLLRSLLFDVLRQCPELVGHVRKTRSKYGGFTDTSMETPNFETAAPWSLEELRLTLEDAITVRASATFCLFIDGLDEFQEENKQTYRDVIVTLERVAKLPNAKICTSSRPLIVFLEAFNAIPDYSLKLEDLTRRDIRRYVSDKFEEHAQYIRLKAYDSAYEDLVEEVVVRAQVQTMMERVKKFPKDLEAIFLHMMKGIPSEYGSQAARTFIITIEAPHPLFLTLHCFLDDIEHDARFCTARAQLPLEPSELAFRHERMRRQLEGRTKGLLEVVPDLYTPSQPYFAAKVDFFHRTVRDFLQSSSKVQSLLATWNGQGDVLKTWALLCRGILAEIRYAPFMADPELHPPTSGPQRCIQFYKEFVYFAEKALYDANNTSLTVTLFKAVEKAIKIRYLSPESFLYELARQVCRYGLVELLEQRATRDFTGVELWRERLILSALVNFAGPPRRQHDVVAYLLEHGADPNLGWGLTARGTTSPFQKYLAKLSSTEPTSEEDSHHVFRVVETLVKHGADISTHIRDPYCRETITAKDVIRRRFPPELVSRILDSALPLSSGVEGPAKLGIETDSSSNQPQPQEQAQTSPGQRAARRSRLRRCICC</sequence>
<feature type="domain" description="DUF7791" evidence="4">
    <location>
        <begin position="551"/>
        <end position="688"/>
    </location>
</feature>
<proteinExistence type="predicted"/>
<evidence type="ECO:0000259" key="3">
    <source>
        <dbReference type="Pfam" id="PF24883"/>
    </source>
</evidence>
<dbReference type="InterPro" id="IPR027417">
    <property type="entry name" value="P-loop_NTPase"/>
</dbReference>
<dbReference type="EMBL" id="MU854368">
    <property type="protein sequence ID" value="KAK4040863.1"/>
    <property type="molecule type" value="Genomic_DNA"/>
</dbReference>
<comment type="caution">
    <text evidence="5">The sequence shown here is derived from an EMBL/GenBank/DDBJ whole genome shotgun (WGS) entry which is preliminary data.</text>
</comment>
<dbReference type="PANTHER" id="PTHR10039">
    <property type="entry name" value="AMELOGENIN"/>
    <property type="match status" value="1"/>
</dbReference>
<dbReference type="Gene3D" id="3.40.50.300">
    <property type="entry name" value="P-loop containing nucleotide triphosphate hydrolases"/>
    <property type="match status" value="1"/>
</dbReference>
<evidence type="ECO:0000256" key="1">
    <source>
        <dbReference type="ARBA" id="ARBA00022737"/>
    </source>
</evidence>
<accession>A0AAN6PH37</accession>
<feature type="compositionally biased region" description="Basic residues" evidence="2">
    <location>
        <begin position="938"/>
        <end position="950"/>
    </location>
</feature>
<reference evidence="6" key="1">
    <citation type="journal article" date="2023" name="Mol. Phylogenet. Evol.">
        <title>Genome-scale phylogeny and comparative genomics of the fungal order Sordariales.</title>
        <authorList>
            <person name="Hensen N."/>
            <person name="Bonometti L."/>
            <person name="Westerberg I."/>
            <person name="Brannstrom I.O."/>
            <person name="Guillou S."/>
            <person name="Cros-Aarteil S."/>
            <person name="Calhoun S."/>
            <person name="Haridas S."/>
            <person name="Kuo A."/>
            <person name="Mondo S."/>
            <person name="Pangilinan J."/>
            <person name="Riley R."/>
            <person name="LaButti K."/>
            <person name="Andreopoulos B."/>
            <person name="Lipzen A."/>
            <person name="Chen C."/>
            <person name="Yan M."/>
            <person name="Daum C."/>
            <person name="Ng V."/>
            <person name="Clum A."/>
            <person name="Steindorff A."/>
            <person name="Ohm R.A."/>
            <person name="Martin F."/>
            <person name="Silar P."/>
            <person name="Natvig D.O."/>
            <person name="Lalanne C."/>
            <person name="Gautier V."/>
            <person name="Ament-Velasquez S.L."/>
            <person name="Kruys A."/>
            <person name="Hutchinson M.I."/>
            <person name="Powell A.J."/>
            <person name="Barry K."/>
            <person name="Miller A.N."/>
            <person name="Grigoriev I.V."/>
            <person name="Debuchy R."/>
            <person name="Gladieux P."/>
            <person name="Hiltunen Thoren M."/>
            <person name="Johannesson H."/>
        </authorList>
    </citation>
    <scope>NUCLEOTIDE SEQUENCE [LARGE SCALE GENOMIC DNA]</scope>
    <source>
        <strain evidence="6">CBS 284.82</strain>
    </source>
</reference>
<dbReference type="PANTHER" id="PTHR10039:SF5">
    <property type="entry name" value="NACHT DOMAIN-CONTAINING PROTEIN"/>
    <property type="match status" value="1"/>
</dbReference>
<dbReference type="InterPro" id="IPR056884">
    <property type="entry name" value="NPHP3-like_N"/>
</dbReference>
<name>A0AAN6PH37_9PEZI</name>
<evidence type="ECO:0000313" key="6">
    <source>
        <dbReference type="Proteomes" id="UP001303115"/>
    </source>
</evidence>
<dbReference type="Proteomes" id="UP001303115">
    <property type="component" value="Unassembled WGS sequence"/>
</dbReference>
<keyword evidence="1" id="KW-0677">Repeat</keyword>
<dbReference type="InterPro" id="IPR056693">
    <property type="entry name" value="DUF7791"/>
</dbReference>
<dbReference type="AlphaFoldDB" id="A0AAN6PH37"/>
<evidence type="ECO:0008006" key="7">
    <source>
        <dbReference type="Google" id="ProtNLM"/>
    </source>
</evidence>
<feature type="domain" description="Nephrocystin 3-like N-terminal" evidence="3">
    <location>
        <begin position="219"/>
        <end position="273"/>
    </location>
</feature>
<evidence type="ECO:0000256" key="2">
    <source>
        <dbReference type="SAM" id="MobiDB-lite"/>
    </source>
</evidence>
<evidence type="ECO:0000259" key="4">
    <source>
        <dbReference type="Pfam" id="PF25053"/>
    </source>
</evidence>
<feature type="region of interest" description="Disordered" evidence="2">
    <location>
        <begin position="908"/>
        <end position="950"/>
    </location>
</feature>
<dbReference type="SUPFAM" id="SSF52540">
    <property type="entry name" value="P-loop containing nucleoside triphosphate hydrolases"/>
    <property type="match status" value="1"/>
</dbReference>
<protein>
    <recommendedName>
        <fullName evidence="7">NACHT domain-containing protein</fullName>
    </recommendedName>
</protein>
<dbReference type="Pfam" id="PF25053">
    <property type="entry name" value="DUF7791"/>
    <property type="match status" value="1"/>
</dbReference>
<dbReference type="Pfam" id="PF24883">
    <property type="entry name" value="NPHP3_N"/>
    <property type="match status" value="2"/>
</dbReference>
<organism evidence="5 6">
    <name type="scientific">Parachaetomium inaequale</name>
    <dbReference type="NCBI Taxonomy" id="2588326"/>
    <lineage>
        <taxon>Eukaryota</taxon>
        <taxon>Fungi</taxon>
        <taxon>Dikarya</taxon>
        <taxon>Ascomycota</taxon>
        <taxon>Pezizomycotina</taxon>
        <taxon>Sordariomycetes</taxon>
        <taxon>Sordariomycetidae</taxon>
        <taxon>Sordariales</taxon>
        <taxon>Chaetomiaceae</taxon>
        <taxon>Parachaetomium</taxon>
    </lineage>
</organism>
<feature type="domain" description="Nephrocystin 3-like N-terminal" evidence="3">
    <location>
        <begin position="335"/>
        <end position="461"/>
    </location>
</feature>
<keyword evidence="6" id="KW-1185">Reference proteome</keyword>
<evidence type="ECO:0000313" key="5">
    <source>
        <dbReference type="EMBL" id="KAK4040863.1"/>
    </source>
</evidence>